<sequence>MKSSLLNLLSLSFASFCQSAVRVKDYIISRQNTPLPESPSASQAQPPFFNDKLDDEQGTNIHDTAENAHKNDWWFENDESDGGNDFFPIDEADKDEDSNSYLEASQNNLANANDYSKTWPSSSSVASIIAIGNNNESEESNSTADLHSLAPLDNNPLLRDAGHTGPQSSIAAPISIIKNDQEAPGNVSDKKISISPWNNVCYKEGAFKVHDPPALDCNDRSKDGELCNSLFWGQESPQESSSAAASALVVNDNKHGGKQDFGNGDKDKHTQFIGPWEADNEESSLTVFDSSVPEKINYSKEYELRDSHDGSLFSGQESSHAVSQASVSAASTLITSKDDSRGIQISGKIDKDKRLDLSLKDGSEVLQKAPTQALKSASNVLTVTVKNKKLFTASHTDQDNQNTSNGMPLSSKCEKKMRSNVALQPSTTNTVRLQEATTAYTTDPTIIDKENFFYTKPLAGKRKREYEADDEDEAEVAKPRKFIKTKRQSSKWGSALYHTFRH</sequence>
<evidence type="ECO:0000256" key="1">
    <source>
        <dbReference type="SAM" id="SignalP"/>
    </source>
</evidence>
<dbReference type="Proteomes" id="UP000054107">
    <property type="component" value="Unassembled WGS sequence"/>
</dbReference>
<reference evidence="2 3" key="1">
    <citation type="submission" date="2014-09" db="EMBL/GenBank/DDBJ databases">
        <authorList>
            <person name="Ellenberger Sabrina"/>
        </authorList>
    </citation>
    <scope>NUCLEOTIDE SEQUENCE [LARGE SCALE GENOMIC DNA]</scope>
    <source>
        <strain evidence="2 3">CBS 412.66</strain>
    </source>
</reference>
<evidence type="ECO:0000313" key="2">
    <source>
        <dbReference type="EMBL" id="CEP13891.1"/>
    </source>
</evidence>
<dbReference type="AlphaFoldDB" id="A0A0B7NG28"/>
<evidence type="ECO:0000313" key="3">
    <source>
        <dbReference type="Proteomes" id="UP000054107"/>
    </source>
</evidence>
<organism evidence="2 3">
    <name type="scientific">Parasitella parasitica</name>
    <dbReference type="NCBI Taxonomy" id="35722"/>
    <lineage>
        <taxon>Eukaryota</taxon>
        <taxon>Fungi</taxon>
        <taxon>Fungi incertae sedis</taxon>
        <taxon>Mucoromycota</taxon>
        <taxon>Mucoromycotina</taxon>
        <taxon>Mucoromycetes</taxon>
        <taxon>Mucorales</taxon>
        <taxon>Mucorineae</taxon>
        <taxon>Mucoraceae</taxon>
        <taxon>Parasitella</taxon>
    </lineage>
</organism>
<feature type="signal peptide" evidence="1">
    <location>
        <begin position="1"/>
        <end position="19"/>
    </location>
</feature>
<keyword evidence="1" id="KW-0732">Signal</keyword>
<protein>
    <submittedName>
        <fullName evidence="2">Uncharacterized protein</fullName>
    </submittedName>
</protein>
<feature type="chain" id="PRO_5002138082" evidence="1">
    <location>
        <begin position="20"/>
        <end position="502"/>
    </location>
</feature>
<dbReference type="EMBL" id="LN730585">
    <property type="protein sequence ID" value="CEP13891.1"/>
    <property type="molecule type" value="Genomic_DNA"/>
</dbReference>
<accession>A0A0B7NG28</accession>
<proteinExistence type="predicted"/>
<name>A0A0B7NG28_9FUNG</name>
<keyword evidence="3" id="KW-1185">Reference proteome</keyword>
<gene>
    <name evidence="2" type="primary">PARPA_08027.1 scaffold 31147</name>
</gene>